<keyword evidence="4 10" id="KW-0863">Zinc-finger</keyword>
<dbReference type="Gene3D" id="3.30.710.10">
    <property type="entry name" value="Potassium Channel Kv1.1, Chain A"/>
    <property type="match status" value="1"/>
</dbReference>
<dbReference type="InterPro" id="IPR000210">
    <property type="entry name" value="BTB/POZ_dom"/>
</dbReference>
<dbReference type="GO" id="GO:0000981">
    <property type="term" value="F:DNA-binding transcription factor activity, RNA polymerase II-specific"/>
    <property type="evidence" value="ECO:0007669"/>
    <property type="project" value="TreeGrafter"/>
</dbReference>
<name>A0AAD9KIW4_RIDPI</name>
<evidence type="ECO:0000313" key="15">
    <source>
        <dbReference type="Proteomes" id="UP001209878"/>
    </source>
</evidence>
<evidence type="ECO:0000256" key="3">
    <source>
        <dbReference type="ARBA" id="ARBA00022737"/>
    </source>
</evidence>
<dbReference type="InterPro" id="IPR036236">
    <property type="entry name" value="Znf_C2H2_sf"/>
</dbReference>
<evidence type="ECO:0000256" key="5">
    <source>
        <dbReference type="ARBA" id="ARBA00022833"/>
    </source>
</evidence>
<feature type="domain" description="C2H2-type" evidence="13">
    <location>
        <begin position="377"/>
        <end position="404"/>
    </location>
</feature>
<evidence type="ECO:0000256" key="9">
    <source>
        <dbReference type="ARBA" id="ARBA00023242"/>
    </source>
</evidence>
<evidence type="ECO:0000256" key="11">
    <source>
        <dbReference type="SAM" id="MobiDB-lite"/>
    </source>
</evidence>
<evidence type="ECO:0000259" key="12">
    <source>
        <dbReference type="PROSITE" id="PS50097"/>
    </source>
</evidence>
<keyword evidence="8" id="KW-0804">Transcription</keyword>
<dbReference type="PANTHER" id="PTHR46105">
    <property type="entry name" value="AGAP004733-PA"/>
    <property type="match status" value="1"/>
</dbReference>
<evidence type="ECO:0000256" key="7">
    <source>
        <dbReference type="ARBA" id="ARBA00023125"/>
    </source>
</evidence>
<evidence type="ECO:0000256" key="10">
    <source>
        <dbReference type="PROSITE-ProRule" id="PRU00042"/>
    </source>
</evidence>
<dbReference type="SUPFAM" id="SSF54695">
    <property type="entry name" value="POZ domain"/>
    <property type="match status" value="1"/>
</dbReference>
<keyword evidence="2" id="KW-0479">Metal-binding</keyword>
<evidence type="ECO:0000256" key="4">
    <source>
        <dbReference type="ARBA" id="ARBA00022771"/>
    </source>
</evidence>
<feature type="domain" description="C2H2-type" evidence="13">
    <location>
        <begin position="405"/>
        <end position="428"/>
    </location>
</feature>
<evidence type="ECO:0000256" key="8">
    <source>
        <dbReference type="ARBA" id="ARBA00023163"/>
    </source>
</evidence>
<dbReference type="InterPro" id="IPR013087">
    <property type="entry name" value="Znf_C2H2_type"/>
</dbReference>
<dbReference type="Proteomes" id="UP001209878">
    <property type="component" value="Unassembled WGS sequence"/>
</dbReference>
<keyword evidence="15" id="KW-1185">Reference proteome</keyword>
<dbReference type="GO" id="GO:0005634">
    <property type="term" value="C:nucleus"/>
    <property type="evidence" value="ECO:0007669"/>
    <property type="project" value="UniProtKB-SubCell"/>
</dbReference>
<dbReference type="InterPro" id="IPR050457">
    <property type="entry name" value="ZnFinger_BTB_dom_contain"/>
</dbReference>
<dbReference type="PROSITE" id="PS50157">
    <property type="entry name" value="ZINC_FINGER_C2H2_2"/>
    <property type="match status" value="2"/>
</dbReference>
<dbReference type="FunFam" id="3.30.160.60:FF:001289">
    <property type="entry name" value="Zinc finger protein 574"/>
    <property type="match status" value="1"/>
</dbReference>
<organism evidence="14 15">
    <name type="scientific">Ridgeia piscesae</name>
    <name type="common">Tubeworm</name>
    <dbReference type="NCBI Taxonomy" id="27915"/>
    <lineage>
        <taxon>Eukaryota</taxon>
        <taxon>Metazoa</taxon>
        <taxon>Spiralia</taxon>
        <taxon>Lophotrochozoa</taxon>
        <taxon>Annelida</taxon>
        <taxon>Polychaeta</taxon>
        <taxon>Sedentaria</taxon>
        <taxon>Canalipalpata</taxon>
        <taxon>Sabellida</taxon>
        <taxon>Siboglinidae</taxon>
        <taxon>Ridgeia</taxon>
    </lineage>
</organism>
<comment type="subcellular location">
    <subcellularLocation>
        <location evidence="1">Nucleus</location>
    </subcellularLocation>
</comment>
<protein>
    <submittedName>
        <fullName evidence="14">Uncharacterized protein</fullName>
    </submittedName>
</protein>
<evidence type="ECO:0000256" key="2">
    <source>
        <dbReference type="ARBA" id="ARBA00022723"/>
    </source>
</evidence>
<dbReference type="Pfam" id="PF00651">
    <property type="entry name" value="BTB"/>
    <property type="match status" value="1"/>
</dbReference>
<dbReference type="CDD" id="cd18186">
    <property type="entry name" value="BTB_POZ_ZBTB_KLHL-like"/>
    <property type="match status" value="1"/>
</dbReference>
<feature type="domain" description="BTB" evidence="12">
    <location>
        <begin position="45"/>
        <end position="114"/>
    </location>
</feature>
<keyword evidence="5" id="KW-0862">Zinc</keyword>
<evidence type="ECO:0000256" key="1">
    <source>
        <dbReference type="ARBA" id="ARBA00004123"/>
    </source>
</evidence>
<dbReference type="PROSITE" id="PS50097">
    <property type="entry name" value="BTB"/>
    <property type="match status" value="1"/>
</dbReference>
<gene>
    <name evidence="14" type="ORF">NP493_1002g01057</name>
</gene>
<keyword evidence="7" id="KW-0238">DNA-binding</keyword>
<reference evidence="14" key="1">
    <citation type="journal article" date="2023" name="Mol. Biol. Evol.">
        <title>Third-Generation Sequencing Reveals the Adaptive Role of the Epigenome in Three Deep-Sea Polychaetes.</title>
        <authorList>
            <person name="Perez M."/>
            <person name="Aroh O."/>
            <person name="Sun Y."/>
            <person name="Lan Y."/>
            <person name="Juniper S.K."/>
            <person name="Young C.R."/>
            <person name="Angers B."/>
            <person name="Qian P.Y."/>
        </authorList>
    </citation>
    <scope>NUCLEOTIDE SEQUENCE</scope>
    <source>
        <strain evidence="14">R07B-5</strain>
    </source>
</reference>
<evidence type="ECO:0000259" key="13">
    <source>
        <dbReference type="PROSITE" id="PS50157"/>
    </source>
</evidence>
<keyword evidence="3" id="KW-0677">Repeat</keyword>
<dbReference type="Pfam" id="PF00096">
    <property type="entry name" value="zf-C2H2"/>
    <property type="match status" value="1"/>
</dbReference>
<keyword evidence="6" id="KW-0805">Transcription regulation</keyword>
<comment type="caution">
    <text evidence="14">The sequence shown here is derived from an EMBL/GenBank/DDBJ whole genome shotgun (WGS) entry which is preliminary data.</text>
</comment>
<accession>A0AAD9KIW4</accession>
<dbReference type="AlphaFoldDB" id="A0AAD9KIW4"/>
<feature type="region of interest" description="Disordered" evidence="11">
    <location>
        <begin position="253"/>
        <end position="277"/>
    </location>
</feature>
<dbReference type="InterPro" id="IPR011333">
    <property type="entry name" value="SKP1/BTB/POZ_sf"/>
</dbReference>
<dbReference type="Gene3D" id="3.30.160.60">
    <property type="entry name" value="Classic Zinc Finger"/>
    <property type="match status" value="2"/>
</dbReference>
<feature type="compositionally biased region" description="Polar residues" evidence="11">
    <location>
        <begin position="259"/>
        <end position="275"/>
    </location>
</feature>
<dbReference type="PROSITE" id="PS00028">
    <property type="entry name" value="ZINC_FINGER_C2H2_1"/>
    <property type="match status" value="2"/>
</dbReference>
<dbReference type="GO" id="GO:0000978">
    <property type="term" value="F:RNA polymerase II cis-regulatory region sequence-specific DNA binding"/>
    <property type="evidence" value="ECO:0007669"/>
    <property type="project" value="TreeGrafter"/>
</dbReference>
<dbReference type="SUPFAM" id="SSF57667">
    <property type="entry name" value="beta-beta-alpha zinc fingers"/>
    <property type="match status" value="1"/>
</dbReference>
<dbReference type="SMART" id="SM00355">
    <property type="entry name" value="ZnF_C2H2"/>
    <property type="match status" value="2"/>
</dbReference>
<dbReference type="EMBL" id="JAODUO010001002">
    <property type="protein sequence ID" value="KAK2172011.1"/>
    <property type="molecule type" value="Genomic_DNA"/>
</dbReference>
<sequence length="447" mass="49588">MEVYNLLSSVAVRIPQEVTVQLGADRQFVTILETLNEMRKNAVLCDTCIVGSDGYSLYAHACVLAAVCPALHSQLTRKHLANSTNIRISTDTVESEMWERVLRLIYCGEVQLPVYDLITFLDITRELDIQGVKVMYVPVKPMKKGTNLCIIATNDDNPVCGNHSNENYACSSRSPTNDDSSQDQVIIIEKDGVNSDINELKTDALVGIDTLQSSRGADDTTVCLDNLTGLTDLSKPTLLSSPVIDAMATDLKSEDDVESNSQDITSATSILSSSNTHDKTQDRSCLLTCKTEPMSSPADNPEWCNVDSAICPVHEADVLAEAFVSSGLMASSNGFSQCKLRVNVLSGRLEADNRRPYTTSTDDMTTPRRTRRREKRYMCHLCRRLFGQMSDLQRHHRVHTGERPYRCNICAVRFTQSTSLKRHLRLLHGVTLGKYVISRVDVTGNQS</sequence>
<evidence type="ECO:0000313" key="14">
    <source>
        <dbReference type="EMBL" id="KAK2172011.1"/>
    </source>
</evidence>
<dbReference type="PANTHER" id="PTHR46105:SF5">
    <property type="entry name" value="ZINC FINGER AND BTB DOMAIN-CONTAINING PROTEIN 44 ISOFORM X1"/>
    <property type="match status" value="1"/>
</dbReference>
<keyword evidence="9" id="KW-0539">Nucleus</keyword>
<dbReference type="FunFam" id="3.30.160.60:FF:001498">
    <property type="entry name" value="Zinc finger protein 404"/>
    <property type="match status" value="1"/>
</dbReference>
<evidence type="ECO:0000256" key="6">
    <source>
        <dbReference type="ARBA" id="ARBA00023015"/>
    </source>
</evidence>
<dbReference type="GO" id="GO:0008270">
    <property type="term" value="F:zinc ion binding"/>
    <property type="evidence" value="ECO:0007669"/>
    <property type="project" value="UniProtKB-KW"/>
</dbReference>
<proteinExistence type="predicted"/>